<dbReference type="CDD" id="cd21631">
    <property type="entry name" value="RHH_CopG_NikR-like"/>
    <property type="match status" value="1"/>
</dbReference>
<accession>A0A3E0I657</accession>
<dbReference type="OrthoDB" id="4827715at2"/>
<feature type="region of interest" description="Disordered" evidence="1">
    <location>
        <begin position="1"/>
        <end position="21"/>
    </location>
</feature>
<comment type="caution">
    <text evidence="2">The sequence shown here is derived from an EMBL/GenBank/DDBJ whole genome shotgun (WGS) entry which is preliminary data.</text>
</comment>
<dbReference type="Proteomes" id="UP000256269">
    <property type="component" value="Unassembled WGS sequence"/>
</dbReference>
<proteinExistence type="predicted"/>
<dbReference type="EMBL" id="QUNO01000002">
    <property type="protein sequence ID" value="REH54212.1"/>
    <property type="molecule type" value="Genomic_DNA"/>
</dbReference>
<keyword evidence="3" id="KW-1185">Reference proteome</keyword>
<gene>
    <name evidence="2" type="ORF">BCF44_102444</name>
</gene>
<dbReference type="AlphaFoldDB" id="A0A3E0I657"/>
<dbReference type="RefSeq" id="WP_147328413.1">
    <property type="nucleotide sequence ID" value="NZ_CP144375.1"/>
</dbReference>
<reference evidence="2 3" key="1">
    <citation type="submission" date="2018-08" db="EMBL/GenBank/DDBJ databases">
        <title>Genomic Encyclopedia of Archaeal and Bacterial Type Strains, Phase II (KMG-II): from individual species to whole genera.</title>
        <authorList>
            <person name="Goeker M."/>
        </authorList>
    </citation>
    <scope>NUCLEOTIDE SEQUENCE [LARGE SCALE GENOMIC DNA]</scope>
    <source>
        <strain evidence="2 3">DSM 45791</strain>
    </source>
</reference>
<organism evidence="2 3">
    <name type="scientific">Kutzneria buriramensis</name>
    <dbReference type="NCBI Taxonomy" id="1045776"/>
    <lineage>
        <taxon>Bacteria</taxon>
        <taxon>Bacillati</taxon>
        <taxon>Actinomycetota</taxon>
        <taxon>Actinomycetes</taxon>
        <taxon>Pseudonocardiales</taxon>
        <taxon>Pseudonocardiaceae</taxon>
        <taxon>Kutzneria</taxon>
    </lineage>
</organism>
<sequence>MPAETPDTPTPDQEDANDPMITTSLRLPQSVLDRVRVLATRDGVKPTALIRRWTEQACARELADVGPRPTIDVFPEPPIPIEVLVRQAVQEELKPLLDAVAGLAPPSS</sequence>
<evidence type="ECO:0000313" key="2">
    <source>
        <dbReference type="EMBL" id="REH54212.1"/>
    </source>
</evidence>
<evidence type="ECO:0000256" key="1">
    <source>
        <dbReference type="SAM" id="MobiDB-lite"/>
    </source>
</evidence>
<name>A0A3E0I657_9PSEU</name>
<evidence type="ECO:0000313" key="3">
    <source>
        <dbReference type="Proteomes" id="UP000256269"/>
    </source>
</evidence>
<protein>
    <submittedName>
        <fullName evidence="2">Uncharacterized protein</fullName>
    </submittedName>
</protein>